<dbReference type="AlphaFoldDB" id="A0ABD0VEH1"/>
<accession>A0ABD0VEH1</accession>
<dbReference type="Pfam" id="PF05920">
    <property type="entry name" value="Homeobox_KN"/>
    <property type="match status" value="1"/>
</dbReference>
<dbReference type="CDD" id="cd00086">
    <property type="entry name" value="homeodomain"/>
    <property type="match status" value="1"/>
</dbReference>
<dbReference type="GO" id="GO:0005634">
    <property type="term" value="C:nucleus"/>
    <property type="evidence" value="ECO:0007669"/>
    <property type="project" value="UniProtKB-SubCell"/>
</dbReference>
<dbReference type="InterPro" id="IPR001356">
    <property type="entry name" value="HD"/>
</dbReference>
<dbReference type="GO" id="GO:0003677">
    <property type="term" value="F:DNA binding"/>
    <property type="evidence" value="ECO:0007669"/>
    <property type="project" value="UniProtKB-UniRule"/>
</dbReference>
<organism evidence="11 12">
    <name type="scientific">Dendrobium thyrsiflorum</name>
    <name type="common">Pinecone-like raceme dendrobium</name>
    <name type="synonym">Orchid</name>
    <dbReference type="NCBI Taxonomy" id="117978"/>
    <lineage>
        <taxon>Eukaryota</taxon>
        <taxon>Viridiplantae</taxon>
        <taxon>Streptophyta</taxon>
        <taxon>Embryophyta</taxon>
        <taxon>Tracheophyta</taxon>
        <taxon>Spermatophyta</taxon>
        <taxon>Magnoliopsida</taxon>
        <taxon>Liliopsida</taxon>
        <taxon>Asparagales</taxon>
        <taxon>Orchidaceae</taxon>
        <taxon>Epidendroideae</taxon>
        <taxon>Malaxideae</taxon>
        <taxon>Dendrobiinae</taxon>
        <taxon>Dendrobium</taxon>
    </lineage>
</organism>
<evidence type="ECO:0000259" key="10">
    <source>
        <dbReference type="PROSITE" id="PS50071"/>
    </source>
</evidence>
<comment type="caution">
    <text evidence="11">The sequence shown here is derived from an EMBL/GenBank/DDBJ whole genome shotgun (WGS) entry which is preliminary data.</text>
</comment>
<dbReference type="InterPro" id="IPR050224">
    <property type="entry name" value="TALE_homeobox"/>
</dbReference>
<dbReference type="Pfam" id="PF07526">
    <property type="entry name" value="POX"/>
    <property type="match status" value="1"/>
</dbReference>
<keyword evidence="3" id="KW-0805">Transcription regulation</keyword>
<evidence type="ECO:0000256" key="9">
    <source>
        <dbReference type="SAM" id="MobiDB-lite"/>
    </source>
</evidence>
<dbReference type="InterPro" id="IPR009057">
    <property type="entry name" value="Homeodomain-like_sf"/>
</dbReference>
<protein>
    <recommendedName>
        <fullName evidence="10">Homeobox domain-containing protein</fullName>
    </recommendedName>
</protein>
<feature type="compositionally biased region" description="Basic residues" evidence="9">
    <location>
        <begin position="44"/>
        <end position="55"/>
    </location>
</feature>
<evidence type="ECO:0000256" key="2">
    <source>
        <dbReference type="ARBA" id="ARBA00006454"/>
    </source>
</evidence>
<dbReference type="Proteomes" id="UP001552299">
    <property type="component" value="Unassembled WGS sequence"/>
</dbReference>
<dbReference type="SMART" id="SM00574">
    <property type="entry name" value="POX"/>
    <property type="match status" value="1"/>
</dbReference>
<proteinExistence type="inferred from homology"/>
<comment type="subcellular location">
    <subcellularLocation>
        <location evidence="1 8">Nucleus</location>
    </subcellularLocation>
</comment>
<dbReference type="Gene3D" id="1.10.10.60">
    <property type="entry name" value="Homeodomain-like"/>
    <property type="match status" value="1"/>
</dbReference>
<gene>
    <name evidence="11" type="ORF">M5K25_007614</name>
</gene>
<comment type="similarity">
    <text evidence="2">Belongs to the TALE/BELL homeobox family.</text>
</comment>
<sequence length="592" mass="66201">MAQEHQHEAAMGYGEFSMQGYEASGSTHELYNLQTRMEMLGFPSKHHHHHHHHQNQHNPETSWRSPGLFLRPGSDDSPASESLMISPDAVAAWDQPRQLVVDDSLRCLFPVHDVEQPSQGLSLSLYNPEPSVVVDAAADYHRSLMFSRPTNSNSTVSHQQGFTFHAAQTAGSVCSSNHKLRLSKYLIPTQELLNEFCDLGGVKSSKQKQQNKRFEEGGPSSVSPVSPSLQNLDILELQKRKAKLLTLLEEVDRKYRRYCEQMRAVVSSFEAVAGEGSATTYLALASKAMSRHFRSLRDGIVSQIQAAKKTMGEKDPIAPGISRGDTPRLKLLDQCFRQQKAFQQGGLLMEQHPWRPQRGLPERSVSILRAWLFEHFLHPYPSDVDKHILARQTGLSRSQVSNWFINARVRLWKPMIEEMYTEELKEREIQSTGAQEDDRNPNPSCSRDVAITDEQKPLAAELLTEPDSLSSIINHHSEARPHHTNPRDQIPLQRTENFGIADLDFSSYNGCGSQSYSGNGVSLTLGLQHHDGSGGGGGMGFSLSPANPQPLFYSRGQMEECQPVQFSILDGEVQNLPYRNLMGAQLLHDLAG</sequence>
<keyword evidence="4 8" id="KW-0238">DNA-binding</keyword>
<dbReference type="PROSITE" id="PS50071">
    <property type="entry name" value="HOMEOBOX_2"/>
    <property type="match status" value="1"/>
</dbReference>
<reference evidence="11 12" key="1">
    <citation type="journal article" date="2024" name="Plant Biotechnol. J.">
        <title>Dendrobium thyrsiflorum genome and its molecular insights into genes involved in important horticultural traits.</title>
        <authorList>
            <person name="Chen B."/>
            <person name="Wang J.Y."/>
            <person name="Zheng P.J."/>
            <person name="Li K.L."/>
            <person name="Liang Y.M."/>
            <person name="Chen X.F."/>
            <person name="Zhang C."/>
            <person name="Zhao X."/>
            <person name="He X."/>
            <person name="Zhang G.Q."/>
            <person name="Liu Z.J."/>
            <person name="Xu Q."/>
        </authorList>
    </citation>
    <scope>NUCLEOTIDE SEQUENCE [LARGE SCALE GENOMIC DNA]</scope>
    <source>
        <strain evidence="11">GZMU011</strain>
    </source>
</reference>
<evidence type="ECO:0000313" key="11">
    <source>
        <dbReference type="EMBL" id="KAL0923552.1"/>
    </source>
</evidence>
<dbReference type="EMBL" id="JANQDX010000006">
    <property type="protein sequence ID" value="KAL0923552.1"/>
    <property type="molecule type" value="Genomic_DNA"/>
</dbReference>
<feature type="region of interest" description="Disordered" evidence="9">
    <location>
        <begin position="44"/>
        <end position="82"/>
    </location>
</feature>
<dbReference type="SUPFAM" id="SSF46689">
    <property type="entry name" value="Homeodomain-like"/>
    <property type="match status" value="1"/>
</dbReference>
<feature type="DNA-binding region" description="Homeobox" evidence="8">
    <location>
        <begin position="353"/>
        <end position="415"/>
    </location>
</feature>
<dbReference type="FunFam" id="1.10.10.60:FF:000083">
    <property type="entry name" value="BEL1-like homeodomain protein 4"/>
    <property type="match status" value="1"/>
</dbReference>
<dbReference type="InterPro" id="IPR008422">
    <property type="entry name" value="KN_HD"/>
</dbReference>
<name>A0ABD0VEH1_DENTH</name>
<evidence type="ECO:0000256" key="3">
    <source>
        <dbReference type="ARBA" id="ARBA00023015"/>
    </source>
</evidence>
<dbReference type="SMART" id="SM00389">
    <property type="entry name" value="HOX"/>
    <property type="match status" value="1"/>
</dbReference>
<evidence type="ECO:0000313" key="12">
    <source>
        <dbReference type="Proteomes" id="UP001552299"/>
    </source>
</evidence>
<evidence type="ECO:0000256" key="1">
    <source>
        <dbReference type="ARBA" id="ARBA00004123"/>
    </source>
</evidence>
<evidence type="ECO:0000256" key="5">
    <source>
        <dbReference type="ARBA" id="ARBA00023155"/>
    </source>
</evidence>
<keyword evidence="7 8" id="KW-0539">Nucleus</keyword>
<evidence type="ECO:0000256" key="4">
    <source>
        <dbReference type="ARBA" id="ARBA00023125"/>
    </source>
</evidence>
<dbReference type="PANTHER" id="PTHR11850">
    <property type="entry name" value="HOMEOBOX PROTEIN TRANSCRIPTION FACTORS"/>
    <property type="match status" value="1"/>
</dbReference>
<keyword evidence="6" id="KW-0804">Transcription</keyword>
<keyword evidence="5 8" id="KW-0371">Homeobox</keyword>
<evidence type="ECO:0000256" key="6">
    <source>
        <dbReference type="ARBA" id="ARBA00023163"/>
    </source>
</evidence>
<feature type="domain" description="Homeobox" evidence="10">
    <location>
        <begin position="351"/>
        <end position="414"/>
    </location>
</feature>
<feature type="region of interest" description="Disordered" evidence="9">
    <location>
        <begin position="427"/>
        <end position="448"/>
    </location>
</feature>
<keyword evidence="12" id="KW-1185">Reference proteome</keyword>
<dbReference type="InterPro" id="IPR006563">
    <property type="entry name" value="POX_dom"/>
</dbReference>
<evidence type="ECO:0000256" key="8">
    <source>
        <dbReference type="PROSITE-ProRule" id="PRU00108"/>
    </source>
</evidence>
<evidence type="ECO:0000256" key="7">
    <source>
        <dbReference type="ARBA" id="ARBA00023242"/>
    </source>
</evidence>